<gene>
    <name evidence="1" type="ORF">HPB50_004690</name>
</gene>
<sequence length="112" mass="11990">MRHQGARECESARRRGRARSRVSGGARRGGGSGRCQDEFSGVNRGRPFSREEGVLRRAPRWDSAGAPPPTAPLRDPHSLPPTGELGSARTANAGPADDARTAILQVVVHERS</sequence>
<proteinExistence type="predicted"/>
<dbReference type="EMBL" id="CM023482">
    <property type="protein sequence ID" value="KAH6937850.1"/>
    <property type="molecule type" value="Genomic_DNA"/>
</dbReference>
<evidence type="ECO:0000313" key="2">
    <source>
        <dbReference type="Proteomes" id="UP000821845"/>
    </source>
</evidence>
<protein>
    <submittedName>
        <fullName evidence="1">Uncharacterized protein</fullName>
    </submittedName>
</protein>
<accession>A0ACB7STB7</accession>
<reference evidence="1" key="1">
    <citation type="submission" date="2020-05" db="EMBL/GenBank/DDBJ databases">
        <title>Large-scale comparative analyses of tick genomes elucidate their genetic diversity and vector capacities.</title>
        <authorList>
            <person name="Jia N."/>
            <person name="Wang J."/>
            <person name="Shi W."/>
            <person name="Du L."/>
            <person name="Sun Y."/>
            <person name="Zhan W."/>
            <person name="Jiang J."/>
            <person name="Wang Q."/>
            <person name="Zhang B."/>
            <person name="Ji P."/>
            <person name="Sakyi L.B."/>
            <person name="Cui X."/>
            <person name="Yuan T."/>
            <person name="Jiang B."/>
            <person name="Yang W."/>
            <person name="Lam T.T.-Y."/>
            <person name="Chang Q."/>
            <person name="Ding S."/>
            <person name="Wang X."/>
            <person name="Zhu J."/>
            <person name="Ruan X."/>
            <person name="Zhao L."/>
            <person name="Wei J."/>
            <person name="Que T."/>
            <person name="Du C."/>
            <person name="Cheng J."/>
            <person name="Dai P."/>
            <person name="Han X."/>
            <person name="Huang E."/>
            <person name="Gao Y."/>
            <person name="Liu J."/>
            <person name="Shao H."/>
            <person name="Ye R."/>
            <person name="Li L."/>
            <person name="Wei W."/>
            <person name="Wang X."/>
            <person name="Wang C."/>
            <person name="Yang T."/>
            <person name="Huo Q."/>
            <person name="Li W."/>
            <person name="Guo W."/>
            <person name="Chen H."/>
            <person name="Zhou L."/>
            <person name="Ni X."/>
            <person name="Tian J."/>
            <person name="Zhou Y."/>
            <person name="Sheng Y."/>
            <person name="Liu T."/>
            <person name="Pan Y."/>
            <person name="Xia L."/>
            <person name="Li J."/>
            <person name="Zhao F."/>
            <person name="Cao W."/>
        </authorList>
    </citation>
    <scope>NUCLEOTIDE SEQUENCE</scope>
    <source>
        <strain evidence="1">Hyas-2018</strain>
    </source>
</reference>
<name>A0ACB7STB7_HYAAI</name>
<organism evidence="1 2">
    <name type="scientific">Hyalomma asiaticum</name>
    <name type="common">Tick</name>
    <dbReference type="NCBI Taxonomy" id="266040"/>
    <lineage>
        <taxon>Eukaryota</taxon>
        <taxon>Metazoa</taxon>
        <taxon>Ecdysozoa</taxon>
        <taxon>Arthropoda</taxon>
        <taxon>Chelicerata</taxon>
        <taxon>Arachnida</taxon>
        <taxon>Acari</taxon>
        <taxon>Parasitiformes</taxon>
        <taxon>Ixodida</taxon>
        <taxon>Ixodoidea</taxon>
        <taxon>Ixodidae</taxon>
        <taxon>Hyalomminae</taxon>
        <taxon>Hyalomma</taxon>
    </lineage>
</organism>
<keyword evidence="2" id="KW-1185">Reference proteome</keyword>
<dbReference type="Proteomes" id="UP000821845">
    <property type="component" value="Chromosome 2"/>
</dbReference>
<evidence type="ECO:0000313" key="1">
    <source>
        <dbReference type="EMBL" id="KAH6937850.1"/>
    </source>
</evidence>
<comment type="caution">
    <text evidence="1">The sequence shown here is derived from an EMBL/GenBank/DDBJ whole genome shotgun (WGS) entry which is preliminary data.</text>
</comment>